<feature type="domain" description="Enoyl reductase (ER)" evidence="5">
    <location>
        <begin position="7"/>
        <end position="343"/>
    </location>
</feature>
<evidence type="ECO:0000256" key="3">
    <source>
        <dbReference type="ARBA" id="ARBA00022833"/>
    </source>
</evidence>
<dbReference type="Proteomes" id="UP000216300">
    <property type="component" value="Unassembled WGS sequence"/>
</dbReference>
<reference evidence="6 7" key="1">
    <citation type="submission" date="2017-07" db="EMBL/GenBank/DDBJ databases">
        <title>Draft whole genome sequences of clinical Proprionibacteriaceae strains.</title>
        <authorList>
            <person name="Bernier A.-M."/>
            <person name="Bernard K."/>
            <person name="Domingo M.-C."/>
        </authorList>
    </citation>
    <scope>NUCLEOTIDE SEQUENCE [LARGE SCALE GENOMIC DNA]</scope>
    <source>
        <strain evidence="6 7">NML 150081</strain>
    </source>
</reference>
<dbReference type="InterPro" id="IPR011032">
    <property type="entry name" value="GroES-like_sf"/>
</dbReference>
<gene>
    <name evidence="6" type="ORF">CGZ91_06960</name>
</gene>
<dbReference type="GO" id="GO:0016491">
    <property type="term" value="F:oxidoreductase activity"/>
    <property type="evidence" value="ECO:0007669"/>
    <property type="project" value="UniProtKB-KW"/>
</dbReference>
<dbReference type="AlphaFoldDB" id="A0A255EI37"/>
<dbReference type="Pfam" id="PF00107">
    <property type="entry name" value="ADH_zinc_N"/>
    <property type="match status" value="1"/>
</dbReference>
<dbReference type="InterPro" id="IPR050129">
    <property type="entry name" value="Zn_alcohol_dh"/>
</dbReference>
<evidence type="ECO:0000256" key="1">
    <source>
        <dbReference type="ARBA" id="ARBA00001947"/>
    </source>
</evidence>
<keyword evidence="3" id="KW-0862">Zinc</keyword>
<organism evidence="6 7">
    <name type="scientific">Parenemella sanctibonifatiensis</name>
    <dbReference type="NCBI Taxonomy" id="2016505"/>
    <lineage>
        <taxon>Bacteria</taxon>
        <taxon>Bacillati</taxon>
        <taxon>Actinomycetota</taxon>
        <taxon>Actinomycetes</taxon>
        <taxon>Propionibacteriales</taxon>
        <taxon>Propionibacteriaceae</taxon>
        <taxon>Parenemella</taxon>
    </lineage>
</organism>
<dbReference type="InterPro" id="IPR020843">
    <property type="entry name" value="ER"/>
</dbReference>
<evidence type="ECO:0000256" key="4">
    <source>
        <dbReference type="ARBA" id="ARBA00023002"/>
    </source>
</evidence>
<dbReference type="Gene3D" id="3.90.180.10">
    <property type="entry name" value="Medium-chain alcohol dehydrogenases, catalytic domain"/>
    <property type="match status" value="1"/>
</dbReference>
<dbReference type="PANTHER" id="PTHR43401:SF2">
    <property type="entry name" value="L-THREONINE 3-DEHYDROGENASE"/>
    <property type="match status" value="1"/>
</dbReference>
<dbReference type="PANTHER" id="PTHR43401">
    <property type="entry name" value="L-THREONINE 3-DEHYDROGENASE"/>
    <property type="match status" value="1"/>
</dbReference>
<dbReference type="InterPro" id="IPR013149">
    <property type="entry name" value="ADH-like_C"/>
</dbReference>
<keyword evidence="2" id="KW-0479">Metal-binding</keyword>
<dbReference type="EMBL" id="NMVJ01000006">
    <property type="protein sequence ID" value="OYN91189.1"/>
    <property type="molecule type" value="Genomic_DNA"/>
</dbReference>
<dbReference type="SMART" id="SM00829">
    <property type="entry name" value="PKS_ER"/>
    <property type="match status" value="1"/>
</dbReference>
<keyword evidence="7" id="KW-1185">Reference proteome</keyword>
<proteinExistence type="predicted"/>
<dbReference type="OrthoDB" id="9797931at2"/>
<dbReference type="InterPro" id="IPR036291">
    <property type="entry name" value="NAD(P)-bd_dom_sf"/>
</dbReference>
<dbReference type="SUPFAM" id="SSF50129">
    <property type="entry name" value="GroES-like"/>
    <property type="match status" value="1"/>
</dbReference>
<dbReference type="InterPro" id="IPR013154">
    <property type="entry name" value="ADH-like_N"/>
</dbReference>
<evidence type="ECO:0000256" key="2">
    <source>
        <dbReference type="ARBA" id="ARBA00022723"/>
    </source>
</evidence>
<keyword evidence="4" id="KW-0560">Oxidoreductase</keyword>
<protein>
    <submittedName>
        <fullName evidence="6">Zinc-binding dehydrogenase</fullName>
    </submittedName>
</protein>
<accession>A0A255EI37</accession>
<evidence type="ECO:0000259" key="5">
    <source>
        <dbReference type="SMART" id="SM00829"/>
    </source>
</evidence>
<evidence type="ECO:0000313" key="7">
    <source>
        <dbReference type="Proteomes" id="UP000216300"/>
    </source>
</evidence>
<dbReference type="Pfam" id="PF08240">
    <property type="entry name" value="ADH_N"/>
    <property type="match status" value="1"/>
</dbReference>
<name>A0A255EI37_9ACTN</name>
<comment type="caution">
    <text evidence="6">The sequence shown here is derived from an EMBL/GenBank/DDBJ whole genome shotgun (WGS) entry which is preliminary data.</text>
</comment>
<dbReference type="Gene3D" id="3.40.50.720">
    <property type="entry name" value="NAD(P)-binding Rossmann-like Domain"/>
    <property type="match status" value="1"/>
</dbReference>
<dbReference type="SUPFAM" id="SSF51735">
    <property type="entry name" value="NAD(P)-binding Rossmann-fold domains"/>
    <property type="match status" value="1"/>
</dbReference>
<sequence>MRAAVLHSPHNLSLEDRPDPVPGPGAVVLDIETTTLCGTDVRLFTGAKTSGVVPDVVVGHEIAGRVSAVGDGLPQEWVGRQATVSIVLSCGACDHCLRDREHLCERLRLFGYALDGGLAEKMLVPAEAVARGNLILTPQDLPPALLALAEPVSCCLNGLDQYRVNPGDTVVVIGAGPIGLLHTQLARYAGVGQVIVANRGEERRRIAEQLGADLTLDPSAVDLVETVRDATNGRGADAVVVCIGVPDLANTALACAAAGGRVNYFAGFPKGSTAQMDPNLIHYNELEVTGGSNARRRDVRRAVDLLAGGAIDHDAIVTHTFSLDRIEEAYQAVADQLGVKMAIDPRI</sequence>
<dbReference type="GO" id="GO:0046872">
    <property type="term" value="F:metal ion binding"/>
    <property type="evidence" value="ECO:0007669"/>
    <property type="project" value="UniProtKB-KW"/>
</dbReference>
<evidence type="ECO:0000313" key="6">
    <source>
        <dbReference type="EMBL" id="OYN91189.1"/>
    </source>
</evidence>
<comment type="cofactor">
    <cofactor evidence="1">
        <name>Zn(2+)</name>
        <dbReference type="ChEBI" id="CHEBI:29105"/>
    </cofactor>
</comment>
<dbReference type="RefSeq" id="WP_094453700.1">
    <property type="nucleotide sequence ID" value="NZ_NMVJ01000006.1"/>
</dbReference>